<organism evidence="4 5">
    <name type="scientific">Mesorhizobium argentiipisi</name>
    <dbReference type="NCBI Taxonomy" id="3015175"/>
    <lineage>
        <taxon>Bacteria</taxon>
        <taxon>Pseudomonadati</taxon>
        <taxon>Pseudomonadota</taxon>
        <taxon>Alphaproteobacteria</taxon>
        <taxon>Hyphomicrobiales</taxon>
        <taxon>Phyllobacteriaceae</taxon>
        <taxon>Mesorhizobium</taxon>
    </lineage>
</organism>
<dbReference type="Proteomes" id="UP001366503">
    <property type="component" value="Unassembled WGS sequence"/>
</dbReference>
<dbReference type="EMBL" id="JAPYKO010000005">
    <property type="protein sequence ID" value="MEI9402550.1"/>
    <property type="molecule type" value="Genomic_DNA"/>
</dbReference>
<evidence type="ECO:0000313" key="4">
    <source>
        <dbReference type="EMBL" id="MEI9402550.1"/>
    </source>
</evidence>
<reference evidence="4 5" key="1">
    <citation type="submission" date="2022-12" db="EMBL/GenBank/DDBJ databases">
        <authorList>
            <person name="Muema E."/>
        </authorList>
    </citation>
    <scope>NUCLEOTIDE SEQUENCE [LARGE SCALE GENOMIC DNA]</scope>
    <source>
        <strain evidence="5">1330</strain>
    </source>
</reference>
<name>A0ABU8KBR4_9HYPH</name>
<dbReference type="Gene3D" id="3.40.50.300">
    <property type="entry name" value="P-loop containing nucleotide triphosphate hydrolases"/>
    <property type="match status" value="1"/>
</dbReference>
<evidence type="ECO:0000313" key="5">
    <source>
        <dbReference type="Proteomes" id="UP001366503"/>
    </source>
</evidence>
<dbReference type="RefSeq" id="WP_337092921.1">
    <property type="nucleotide sequence ID" value="NZ_JAPYKO010000005.1"/>
</dbReference>
<keyword evidence="5" id="KW-1185">Reference proteome</keyword>
<accession>A0ABU8KBR4</accession>
<protein>
    <submittedName>
        <fullName evidence="4">ATP-binding cassette domain-containing protein</fullName>
    </submittedName>
</protein>
<dbReference type="CDD" id="cd03216">
    <property type="entry name" value="ABC_Carb_Monos_I"/>
    <property type="match status" value="1"/>
</dbReference>
<evidence type="ECO:0000256" key="2">
    <source>
        <dbReference type="ARBA" id="ARBA00022840"/>
    </source>
</evidence>
<keyword evidence="2 4" id="KW-0067">ATP-binding</keyword>
<sequence>MSVALQAKGIVKRFGAVEALRDVDFEVSLGEVVALIGDNGAGKSTLTKVLVGAYQPDAGTIAFGGREVTFHNPSEARNAGLEIVYQDLALAPHLEPAENFFLGRELYRGGSIGRALGLLDRAAMRGVAKDAFQALNVNLKTQTCRVSELSGGQQQGVAVARAAHWASQVLFLDEPTAALGVRQRAGVADLIKRVRDKGLGIVLISHDLPEVNEIADRIHVLRRGETVNVFKRGDTDTMGLVAAITGAS</sequence>
<dbReference type="InterPro" id="IPR027417">
    <property type="entry name" value="P-loop_NTPase"/>
</dbReference>
<feature type="domain" description="ABC transporter" evidence="3">
    <location>
        <begin position="5"/>
        <end position="248"/>
    </location>
</feature>
<dbReference type="PANTHER" id="PTHR43790">
    <property type="entry name" value="CARBOHYDRATE TRANSPORT ATP-BINDING PROTEIN MG119-RELATED"/>
    <property type="match status" value="1"/>
</dbReference>
<dbReference type="InterPro" id="IPR003439">
    <property type="entry name" value="ABC_transporter-like_ATP-bd"/>
</dbReference>
<dbReference type="SUPFAM" id="SSF52540">
    <property type="entry name" value="P-loop containing nucleoside triphosphate hydrolases"/>
    <property type="match status" value="1"/>
</dbReference>
<gene>
    <name evidence="4" type="ORF">O7A05_10310</name>
</gene>
<keyword evidence="1" id="KW-0547">Nucleotide-binding</keyword>
<evidence type="ECO:0000259" key="3">
    <source>
        <dbReference type="PROSITE" id="PS50893"/>
    </source>
</evidence>
<dbReference type="InterPro" id="IPR003593">
    <property type="entry name" value="AAA+_ATPase"/>
</dbReference>
<evidence type="ECO:0000256" key="1">
    <source>
        <dbReference type="ARBA" id="ARBA00022741"/>
    </source>
</evidence>
<dbReference type="Pfam" id="PF00005">
    <property type="entry name" value="ABC_tran"/>
    <property type="match status" value="1"/>
</dbReference>
<dbReference type="PROSITE" id="PS50893">
    <property type="entry name" value="ABC_TRANSPORTER_2"/>
    <property type="match status" value="1"/>
</dbReference>
<dbReference type="InterPro" id="IPR050107">
    <property type="entry name" value="ABC_carbohydrate_import_ATPase"/>
</dbReference>
<dbReference type="GO" id="GO:0005524">
    <property type="term" value="F:ATP binding"/>
    <property type="evidence" value="ECO:0007669"/>
    <property type="project" value="UniProtKB-KW"/>
</dbReference>
<dbReference type="PANTHER" id="PTHR43790:SF8">
    <property type="entry name" value="SUGAR ABC TRANSPORTER ATP-BINDING PROTEIN"/>
    <property type="match status" value="1"/>
</dbReference>
<proteinExistence type="predicted"/>
<dbReference type="SMART" id="SM00382">
    <property type="entry name" value="AAA"/>
    <property type="match status" value="1"/>
</dbReference>
<comment type="caution">
    <text evidence="4">The sequence shown here is derived from an EMBL/GenBank/DDBJ whole genome shotgun (WGS) entry which is preliminary data.</text>
</comment>